<evidence type="ECO:0000256" key="3">
    <source>
        <dbReference type="ARBA" id="ARBA00023163"/>
    </source>
</evidence>
<feature type="domain" description="HTH marR-type" evidence="4">
    <location>
        <begin position="20"/>
        <end position="150"/>
    </location>
</feature>
<keyword evidence="6" id="KW-1185">Reference proteome</keyword>
<name>A0A0U4CC00_9ACTN</name>
<evidence type="ECO:0000313" key="6">
    <source>
        <dbReference type="Proteomes" id="UP000067689"/>
    </source>
</evidence>
<dbReference type="GO" id="GO:0003677">
    <property type="term" value="F:DNA binding"/>
    <property type="evidence" value="ECO:0007669"/>
    <property type="project" value="UniProtKB-KW"/>
</dbReference>
<dbReference type="GO" id="GO:0003700">
    <property type="term" value="F:DNA-binding transcription factor activity"/>
    <property type="evidence" value="ECO:0007669"/>
    <property type="project" value="InterPro"/>
</dbReference>
<dbReference type="Proteomes" id="UP000067689">
    <property type="component" value="Chromosome"/>
</dbReference>
<dbReference type="SUPFAM" id="SSF46785">
    <property type="entry name" value="Winged helix' DNA-binding domain"/>
    <property type="match status" value="1"/>
</dbReference>
<dbReference type="InterPro" id="IPR000835">
    <property type="entry name" value="HTH_MarR-typ"/>
</dbReference>
<dbReference type="OrthoDB" id="122135at2"/>
<dbReference type="GO" id="GO:0006950">
    <property type="term" value="P:response to stress"/>
    <property type="evidence" value="ECO:0007669"/>
    <property type="project" value="TreeGrafter"/>
</dbReference>
<dbReference type="InterPro" id="IPR039422">
    <property type="entry name" value="MarR/SlyA-like"/>
</dbReference>
<evidence type="ECO:0000313" key="5">
    <source>
        <dbReference type="EMBL" id="ALX05342.1"/>
    </source>
</evidence>
<dbReference type="RefSeq" id="WP_067858892.1">
    <property type="nucleotide sequence ID" value="NZ_CP011502.1"/>
</dbReference>
<evidence type="ECO:0000259" key="4">
    <source>
        <dbReference type="PROSITE" id="PS50995"/>
    </source>
</evidence>
<dbReference type="PROSITE" id="PS50995">
    <property type="entry name" value="HTH_MARR_2"/>
    <property type="match status" value="1"/>
</dbReference>
<keyword evidence="3" id="KW-0804">Transcription</keyword>
<dbReference type="SMART" id="SM00347">
    <property type="entry name" value="HTH_MARR"/>
    <property type="match status" value="1"/>
</dbReference>
<dbReference type="InterPro" id="IPR036390">
    <property type="entry name" value="WH_DNA-bd_sf"/>
</dbReference>
<evidence type="ECO:0000256" key="2">
    <source>
        <dbReference type="ARBA" id="ARBA00023125"/>
    </source>
</evidence>
<keyword evidence="1" id="KW-0805">Transcription regulation</keyword>
<dbReference type="STRING" id="2041.AERYTH_11835"/>
<keyword evidence="2" id="KW-0238">DNA-binding</keyword>
<protein>
    <recommendedName>
        <fullName evidence="4">HTH marR-type domain-containing protein</fullName>
    </recommendedName>
</protein>
<organism evidence="5 6">
    <name type="scientific">Aeromicrobium erythreum</name>
    <dbReference type="NCBI Taxonomy" id="2041"/>
    <lineage>
        <taxon>Bacteria</taxon>
        <taxon>Bacillati</taxon>
        <taxon>Actinomycetota</taxon>
        <taxon>Actinomycetes</taxon>
        <taxon>Propionibacteriales</taxon>
        <taxon>Nocardioidaceae</taxon>
        <taxon>Aeromicrobium</taxon>
    </lineage>
</organism>
<dbReference type="EMBL" id="CP011502">
    <property type="protein sequence ID" value="ALX05342.1"/>
    <property type="molecule type" value="Genomic_DNA"/>
</dbReference>
<dbReference type="KEGG" id="aer:AERYTH_11835"/>
<dbReference type="PANTHER" id="PTHR33164:SF57">
    <property type="entry name" value="MARR-FAMILY TRANSCRIPTIONAL REGULATOR"/>
    <property type="match status" value="1"/>
</dbReference>
<sequence length="156" mass="17133">MTAGTVPPAASSLDALRLVEHEVGVLMRRARRALTERARLVHPDLQAIGYLVLVQVEADGPVRGSGLCDVLHLDKGAVSRSVQHLLDLGLVDRTPDPDDGRATLLSVSDEGRRRVRAVDVARREMLGERFADWSREDLCDVAQTLRRYNASFGPEA</sequence>
<dbReference type="InterPro" id="IPR036388">
    <property type="entry name" value="WH-like_DNA-bd_sf"/>
</dbReference>
<dbReference type="PATRIC" id="fig|2041.4.peg.2470"/>
<dbReference type="PROSITE" id="PS01117">
    <property type="entry name" value="HTH_MARR_1"/>
    <property type="match status" value="1"/>
</dbReference>
<dbReference type="Pfam" id="PF12802">
    <property type="entry name" value="MarR_2"/>
    <property type="match status" value="1"/>
</dbReference>
<dbReference type="AlphaFoldDB" id="A0A0U4CC00"/>
<dbReference type="PANTHER" id="PTHR33164">
    <property type="entry name" value="TRANSCRIPTIONAL REGULATOR, MARR FAMILY"/>
    <property type="match status" value="1"/>
</dbReference>
<evidence type="ECO:0000256" key="1">
    <source>
        <dbReference type="ARBA" id="ARBA00023015"/>
    </source>
</evidence>
<accession>A0A0U4CC00</accession>
<dbReference type="InterPro" id="IPR023187">
    <property type="entry name" value="Tscrpt_reg_MarR-type_CS"/>
</dbReference>
<gene>
    <name evidence="5" type="ORF">AERYTH_11835</name>
</gene>
<reference evidence="5 6" key="1">
    <citation type="journal article" date="1991" name="Int. J. Syst. Bacteriol.">
        <title>Description of the erythromycin-producing bacterium Arthrobacter sp. strain NRRL B-3381 as Aeromicrobium erythreum gen. nov., sp. nov.</title>
        <authorList>
            <person name="Miller E.S."/>
            <person name="Woese C.R."/>
            <person name="Brenner S."/>
        </authorList>
    </citation>
    <scope>NUCLEOTIDE SEQUENCE [LARGE SCALE GENOMIC DNA]</scope>
    <source>
        <strain evidence="5 6">AR18</strain>
    </source>
</reference>
<dbReference type="Gene3D" id="1.10.10.10">
    <property type="entry name" value="Winged helix-like DNA-binding domain superfamily/Winged helix DNA-binding domain"/>
    <property type="match status" value="1"/>
</dbReference>
<proteinExistence type="predicted"/>